<feature type="region of interest" description="Disordered" evidence="1">
    <location>
        <begin position="150"/>
        <end position="194"/>
    </location>
</feature>
<dbReference type="PANTHER" id="PTHR40640:SF1">
    <property type="entry name" value="ANCHORED GLYCOPROTEIN, PUTATIVE (AFU_ORTHOLOGUE AFUA_8G04860)-RELATED"/>
    <property type="match status" value="1"/>
</dbReference>
<dbReference type="Proteomes" id="UP000326198">
    <property type="component" value="Unassembled WGS sequence"/>
</dbReference>
<evidence type="ECO:0008006" key="5">
    <source>
        <dbReference type="Google" id="ProtNLM"/>
    </source>
</evidence>
<feature type="compositionally biased region" description="Low complexity" evidence="1">
    <location>
        <begin position="150"/>
        <end position="176"/>
    </location>
</feature>
<keyword evidence="4" id="KW-1185">Reference proteome</keyword>
<sequence>MHTQHLRSFALVVFASSTVLAAEVTTIFLPEMYSDSLTGKVIGSDGPLTTYVIDCLPWPQGGFYPIGACDVASQGWTLTSGPSTMRVTFDYPDNTMIEACSLHSSTSLVCDMTMPHGSSTEVESGGTVGPASDCYQTVTITGTEIASASASAQTSPTAVRATATTTGSTSATAAASEKADEPEKAAANTASSMASSTAAASQSTNAARAMGTGNAKWAVGGAAAMAAIAMA</sequence>
<name>A0A5N7B073_9EURO</name>
<feature type="chain" id="PRO_5024898001" description="GPI anchored protein" evidence="2">
    <location>
        <begin position="22"/>
        <end position="231"/>
    </location>
</feature>
<evidence type="ECO:0000256" key="1">
    <source>
        <dbReference type="SAM" id="MobiDB-lite"/>
    </source>
</evidence>
<protein>
    <recommendedName>
        <fullName evidence="5">GPI anchored protein</fullName>
    </recommendedName>
</protein>
<feature type="signal peptide" evidence="2">
    <location>
        <begin position="1"/>
        <end position="21"/>
    </location>
</feature>
<accession>A0A5N7B073</accession>
<evidence type="ECO:0000313" key="3">
    <source>
        <dbReference type="EMBL" id="KAE8375413.1"/>
    </source>
</evidence>
<gene>
    <name evidence="3" type="ORF">BDV26DRAFT_267933</name>
</gene>
<feature type="compositionally biased region" description="Low complexity" evidence="1">
    <location>
        <begin position="185"/>
        <end position="194"/>
    </location>
</feature>
<reference evidence="3 4" key="1">
    <citation type="submission" date="2019-04" db="EMBL/GenBank/DDBJ databases">
        <title>Friends and foes A comparative genomics studyof 23 Aspergillus species from section Flavi.</title>
        <authorList>
            <consortium name="DOE Joint Genome Institute"/>
            <person name="Kjaerbolling I."/>
            <person name="Vesth T."/>
            <person name="Frisvad J.C."/>
            <person name="Nybo J.L."/>
            <person name="Theobald S."/>
            <person name="Kildgaard S."/>
            <person name="Isbrandt T."/>
            <person name="Kuo A."/>
            <person name="Sato A."/>
            <person name="Lyhne E.K."/>
            <person name="Kogle M.E."/>
            <person name="Wiebenga A."/>
            <person name="Kun R.S."/>
            <person name="Lubbers R.J."/>
            <person name="Makela M.R."/>
            <person name="Barry K."/>
            <person name="Chovatia M."/>
            <person name="Clum A."/>
            <person name="Daum C."/>
            <person name="Haridas S."/>
            <person name="He G."/>
            <person name="LaButti K."/>
            <person name="Lipzen A."/>
            <person name="Mondo S."/>
            <person name="Riley R."/>
            <person name="Salamov A."/>
            <person name="Simmons B.A."/>
            <person name="Magnuson J.K."/>
            <person name="Henrissat B."/>
            <person name="Mortensen U.H."/>
            <person name="Larsen T.O."/>
            <person name="Devries R.P."/>
            <person name="Grigoriev I.V."/>
            <person name="Machida M."/>
            <person name="Baker S.E."/>
            <person name="Andersen M.R."/>
        </authorList>
    </citation>
    <scope>NUCLEOTIDE SEQUENCE [LARGE SCALE GENOMIC DNA]</scope>
    <source>
        <strain evidence="3 4">IBT 29228</strain>
    </source>
</reference>
<dbReference type="AlphaFoldDB" id="A0A5N7B073"/>
<evidence type="ECO:0000313" key="4">
    <source>
        <dbReference type="Proteomes" id="UP000326198"/>
    </source>
</evidence>
<proteinExistence type="predicted"/>
<organism evidence="3 4">
    <name type="scientific">Aspergillus bertholletiae</name>
    <dbReference type="NCBI Taxonomy" id="1226010"/>
    <lineage>
        <taxon>Eukaryota</taxon>
        <taxon>Fungi</taxon>
        <taxon>Dikarya</taxon>
        <taxon>Ascomycota</taxon>
        <taxon>Pezizomycotina</taxon>
        <taxon>Eurotiomycetes</taxon>
        <taxon>Eurotiomycetidae</taxon>
        <taxon>Eurotiales</taxon>
        <taxon>Aspergillaceae</taxon>
        <taxon>Aspergillus</taxon>
        <taxon>Aspergillus subgen. Circumdati</taxon>
    </lineage>
</organism>
<dbReference type="EMBL" id="ML736261">
    <property type="protein sequence ID" value="KAE8375413.1"/>
    <property type="molecule type" value="Genomic_DNA"/>
</dbReference>
<keyword evidence="2" id="KW-0732">Signal</keyword>
<evidence type="ECO:0000256" key="2">
    <source>
        <dbReference type="SAM" id="SignalP"/>
    </source>
</evidence>
<dbReference type="OrthoDB" id="4991875at2759"/>
<dbReference type="PANTHER" id="PTHR40640">
    <property type="entry name" value="ANCHORED GLYCOPROTEIN, PUTATIVE (AFU_ORTHOLOGUE AFUA_8G04860)-RELATED"/>
    <property type="match status" value="1"/>
</dbReference>